<evidence type="ECO:0000313" key="2">
    <source>
        <dbReference type="EMBL" id="GGH33535.1"/>
    </source>
</evidence>
<feature type="signal peptide" evidence="1">
    <location>
        <begin position="1"/>
        <end position="35"/>
    </location>
</feature>
<dbReference type="Proteomes" id="UP000657592">
    <property type="component" value="Unassembled WGS sequence"/>
</dbReference>
<gene>
    <name evidence="2" type="ORF">GCM10010921_00540</name>
</gene>
<dbReference type="EMBL" id="BMJY01000001">
    <property type="protein sequence ID" value="GGH33535.1"/>
    <property type="molecule type" value="Genomic_DNA"/>
</dbReference>
<keyword evidence="3" id="KW-1185">Reference proteome</keyword>
<feature type="chain" id="PRO_5038448401" description="Periplasmic binding protein domain-containing protein" evidence="1">
    <location>
        <begin position="36"/>
        <end position="395"/>
    </location>
</feature>
<reference evidence="2" key="2">
    <citation type="submission" date="2020-09" db="EMBL/GenBank/DDBJ databases">
        <authorList>
            <person name="Sun Q."/>
            <person name="Zhou Y."/>
        </authorList>
    </citation>
    <scope>NUCLEOTIDE SEQUENCE</scope>
    <source>
        <strain evidence="2">CGMCC 1.15794</strain>
    </source>
</reference>
<dbReference type="Gene3D" id="3.40.50.2300">
    <property type="match status" value="2"/>
</dbReference>
<evidence type="ECO:0008006" key="4">
    <source>
        <dbReference type="Google" id="ProtNLM"/>
    </source>
</evidence>
<keyword evidence="1" id="KW-0732">Signal</keyword>
<dbReference type="RefSeq" id="WP_188754243.1">
    <property type="nucleotide sequence ID" value="NZ_BMJY01000001.1"/>
</dbReference>
<dbReference type="InterPro" id="IPR028082">
    <property type="entry name" value="Peripla_BP_I"/>
</dbReference>
<protein>
    <recommendedName>
        <fullName evidence="4">Periplasmic binding protein domain-containing protein</fullName>
    </recommendedName>
</protein>
<accession>A0A917IBZ0</accession>
<organism evidence="2 3">
    <name type="scientific">Microbacterium album</name>
    <dbReference type="NCBI Taxonomy" id="2053191"/>
    <lineage>
        <taxon>Bacteria</taxon>
        <taxon>Bacillati</taxon>
        <taxon>Actinomycetota</taxon>
        <taxon>Actinomycetes</taxon>
        <taxon>Micrococcales</taxon>
        <taxon>Microbacteriaceae</taxon>
        <taxon>Microbacterium</taxon>
    </lineage>
</organism>
<dbReference type="AlphaFoldDB" id="A0A917IBZ0"/>
<sequence length="395" mass="41021">MYQGSPPTRARGAARRLALTTAAMLALVVSGCSSDAEPDGVAPTKSAPGSAAFPAEEALAHAYEGVMGAPPEAPVNPIDGLDAWIVSVGEASPTGAIHTAALTAAMDTLGWRSNVCDGQLNPGGWSTCIRQAIATSPDVIFTHGIDCASVAEAYQEARNANIAIMGSGGVDCDLTGGEPLWTTHRVLMPEWEDERGYYDAIGALAADWVIGQTDGAAKVLLLDFIDPAWGPWMRDGFLERIAECDGCEVTETVEIANADMGPALVTKFESVFLANPEVNSVFMPLSAWASMGIGQSIIASGRSADIHAIAGFGDSSALDAIRGDLGLDALVGVPHEWTAWGAVDTMLRALQGEEAQPIGAGIQIIDKDHNMPESGGFTAGVDHEAAYSALWGVAD</sequence>
<evidence type="ECO:0000256" key="1">
    <source>
        <dbReference type="SAM" id="SignalP"/>
    </source>
</evidence>
<proteinExistence type="predicted"/>
<name>A0A917IBZ0_9MICO</name>
<reference evidence="2" key="1">
    <citation type="journal article" date="2014" name="Int. J. Syst. Evol. Microbiol.">
        <title>Complete genome sequence of Corynebacterium casei LMG S-19264T (=DSM 44701T), isolated from a smear-ripened cheese.</title>
        <authorList>
            <consortium name="US DOE Joint Genome Institute (JGI-PGF)"/>
            <person name="Walter F."/>
            <person name="Albersmeier A."/>
            <person name="Kalinowski J."/>
            <person name="Ruckert C."/>
        </authorList>
    </citation>
    <scope>NUCLEOTIDE SEQUENCE</scope>
    <source>
        <strain evidence="2">CGMCC 1.15794</strain>
    </source>
</reference>
<dbReference type="SUPFAM" id="SSF53822">
    <property type="entry name" value="Periplasmic binding protein-like I"/>
    <property type="match status" value="1"/>
</dbReference>
<comment type="caution">
    <text evidence="2">The sequence shown here is derived from an EMBL/GenBank/DDBJ whole genome shotgun (WGS) entry which is preliminary data.</text>
</comment>
<evidence type="ECO:0000313" key="3">
    <source>
        <dbReference type="Proteomes" id="UP000657592"/>
    </source>
</evidence>